<gene>
    <name evidence="5" type="primary">rpmA</name>
    <name evidence="6" type="ORF">SAMN04515674_103119</name>
</gene>
<dbReference type="STRING" id="1079859.SAMN04515674_103119"/>
<evidence type="ECO:0000256" key="5">
    <source>
        <dbReference type="HAMAP-Rule" id="MF_00539"/>
    </source>
</evidence>
<dbReference type="Pfam" id="PF01016">
    <property type="entry name" value="Ribosomal_L27"/>
    <property type="match status" value="1"/>
</dbReference>
<dbReference type="Proteomes" id="UP000199306">
    <property type="component" value="Unassembled WGS sequence"/>
</dbReference>
<dbReference type="GO" id="GO:0006412">
    <property type="term" value="P:translation"/>
    <property type="evidence" value="ECO:0007669"/>
    <property type="project" value="UniProtKB-UniRule"/>
</dbReference>
<dbReference type="PANTHER" id="PTHR15893:SF0">
    <property type="entry name" value="LARGE RIBOSOMAL SUBUNIT PROTEIN BL27M"/>
    <property type="match status" value="1"/>
</dbReference>
<dbReference type="PROSITE" id="PS00831">
    <property type="entry name" value="RIBOSOMAL_L27"/>
    <property type="match status" value="1"/>
</dbReference>
<comment type="similarity">
    <text evidence="1 5">Belongs to the bacterial ribosomal protein bL27 family.</text>
</comment>
<dbReference type="FunFam" id="2.40.50.100:FF:000060">
    <property type="entry name" value="Apicoplast ribosomal protein L27"/>
    <property type="match status" value="1"/>
</dbReference>
<evidence type="ECO:0000313" key="7">
    <source>
        <dbReference type="Proteomes" id="UP000199306"/>
    </source>
</evidence>
<dbReference type="Gene3D" id="2.40.50.100">
    <property type="match status" value="1"/>
</dbReference>
<dbReference type="NCBIfam" id="TIGR00062">
    <property type="entry name" value="L27"/>
    <property type="match status" value="1"/>
</dbReference>
<keyword evidence="3 5" id="KW-0687">Ribonucleoprotein</keyword>
<keyword evidence="7" id="KW-1185">Reference proteome</keyword>
<dbReference type="GO" id="GO:0003735">
    <property type="term" value="F:structural constituent of ribosome"/>
    <property type="evidence" value="ECO:0007669"/>
    <property type="project" value="InterPro"/>
</dbReference>
<dbReference type="GO" id="GO:0022625">
    <property type="term" value="C:cytosolic large ribosomal subunit"/>
    <property type="evidence" value="ECO:0007669"/>
    <property type="project" value="TreeGrafter"/>
</dbReference>
<dbReference type="OrthoDB" id="9803474at2"/>
<dbReference type="Gene3D" id="1.10.150.20">
    <property type="entry name" value="5' to 3' exonuclease, C-terminal subdomain"/>
    <property type="match status" value="1"/>
</dbReference>
<evidence type="ECO:0000256" key="4">
    <source>
        <dbReference type="ARBA" id="ARBA00035175"/>
    </source>
</evidence>
<dbReference type="SUPFAM" id="SSF110324">
    <property type="entry name" value="Ribosomal L27 protein-like"/>
    <property type="match status" value="1"/>
</dbReference>
<dbReference type="AlphaFoldDB" id="A0A1I5QCN5"/>
<dbReference type="InterPro" id="IPR001684">
    <property type="entry name" value="Ribosomal_bL27"/>
</dbReference>
<protein>
    <recommendedName>
        <fullName evidence="4 5">Large ribosomal subunit protein bL27</fullName>
    </recommendedName>
</protein>
<sequence length="224" mass="23640">MAHKKGAGSSKNGRESHSKRLGVKIFGGQPAIAGNIIVRQRGTAHNPGVNVGLGKDHTLFALIDGTVHFKKGFKGRSFVEVLPFHNAVLVDAPVKAAEEKGGAKKTTETAEAKIASTVAAAADSADVETSAPKVKKAKKAEGDDLKIVEGIGPKIEELFHNAGIRTFAELAATSVEKMQEILDAAGSRYAVHNPSTWGKQAELAAAGKWDELKAWQDELNAGKE</sequence>
<organism evidence="6 7">
    <name type="scientific">Pseudarcicella hirudinis</name>
    <dbReference type="NCBI Taxonomy" id="1079859"/>
    <lineage>
        <taxon>Bacteria</taxon>
        <taxon>Pseudomonadati</taxon>
        <taxon>Bacteroidota</taxon>
        <taxon>Cytophagia</taxon>
        <taxon>Cytophagales</taxon>
        <taxon>Flectobacillaceae</taxon>
        <taxon>Pseudarcicella</taxon>
    </lineage>
</organism>
<keyword evidence="2 5" id="KW-0689">Ribosomal protein</keyword>
<evidence type="ECO:0000256" key="1">
    <source>
        <dbReference type="ARBA" id="ARBA00010797"/>
    </source>
</evidence>
<dbReference type="HAMAP" id="MF_00539">
    <property type="entry name" value="Ribosomal_bL27"/>
    <property type="match status" value="1"/>
</dbReference>
<evidence type="ECO:0000313" key="6">
    <source>
        <dbReference type="EMBL" id="SFP43801.1"/>
    </source>
</evidence>
<accession>A0A1I5QCN5</accession>
<dbReference type="EMBL" id="FOXH01000003">
    <property type="protein sequence ID" value="SFP43801.1"/>
    <property type="molecule type" value="Genomic_DNA"/>
</dbReference>
<evidence type="ECO:0000256" key="3">
    <source>
        <dbReference type="ARBA" id="ARBA00023274"/>
    </source>
</evidence>
<evidence type="ECO:0000256" key="2">
    <source>
        <dbReference type="ARBA" id="ARBA00022980"/>
    </source>
</evidence>
<dbReference type="PANTHER" id="PTHR15893">
    <property type="entry name" value="RIBOSOMAL PROTEIN L27"/>
    <property type="match status" value="1"/>
</dbReference>
<dbReference type="InterPro" id="IPR018261">
    <property type="entry name" value="Ribosomal_bL27_CS"/>
</dbReference>
<name>A0A1I5QCN5_9BACT</name>
<reference evidence="6 7" key="1">
    <citation type="submission" date="2016-10" db="EMBL/GenBank/DDBJ databases">
        <authorList>
            <person name="de Groot N.N."/>
        </authorList>
    </citation>
    <scope>NUCLEOTIDE SEQUENCE [LARGE SCALE GENOMIC DNA]</scope>
    <source>
        <strain evidence="7">E92,LMG 26720,CCM 7988</strain>
    </source>
</reference>
<dbReference type="PRINTS" id="PR00063">
    <property type="entry name" value="RIBOSOMALL27"/>
</dbReference>
<proteinExistence type="inferred from homology"/>